<proteinExistence type="predicted"/>
<evidence type="ECO:0000313" key="2">
    <source>
        <dbReference type="EMBL" id="SEW33272.1"/>
    </source>
</evidence>
<dbReference type="RefSeq" id="WP_092454815.1">
    <property type="nucleotide sequence ID" value="NZ_FOJI01000010.1"/>
</dbReference>
<dbReference type="STRING" id="99656.SAMN05421659_11085"/>
<organism evidence="2 3">
    <name type="scientific">[Clostridium] fimetarium</name>
    <dbReference type="NCBI Taxonomy" id="99656"/>
    <lineage>
        <taxon>Bacteria</taxon>
        <taxon>Bacillati</taxon>
        <taxon>Bacillota</taxon>
        <taxon>Clostridia</taxon>
        <taxon>Lachnospirales</taxon>
        <taxon>Lachnospiraceae</taxon>
    </lineage>
</organism>
<dbReference type="EMBL" id="FOJI01000010">
    <property type="protein sequence ID" value="SEW33272.1"/>
    <property type="molecule type" value="Genomic_DNA"/>
</dbReference>
<dbReference type="NCBIfam" id="TIGR00277">
    <property type="entry name" value="HDIG"/>
    <property type="match status" value="1"/>
</dbReference>
<accession>A0A1I0QZ78</accession>
<dbReference type="AlphaFoldDB" id="A0A1I0QZ78"/>
<dbReference type="PANTHER" id="PTHR43155:SF2">
    <property type="entry name" value="CYCLIC DI-GMP PHOSPHODIESTERASE PA4108"/>
    <property type="match status" value="1"/>
</dbReference>
<dbReference type="SUPFAM" id="SSF109604">
    <property type="entry name" value="HD-domain/PDEase-like"/>
    <property type="match status" value="1"/>
</dbReference>
<evidence type="ECO:0000259" key="1">
    <source>
        <dbReference type="PROSITE" id="PS51832"/>
    </source>
</evidence>
<feature type="domain" description="HD-GYP" evidence="1">
    <location>
        <begin position="237"/>
        <end position="432"/>
    </location>
</feature>
<protein>
    <submittedName>
        <fullName evidence="2">HDIG domain-containing protein</fullName>
    </submittedName>
</protein>
<dbReference type="OrthoDB" id="9804747at2"/>
<gene>
    <name evidence="2" type="ORF">SAMN05421659_11085</name>
</gene>
<dbReference type="PANTHER" id="PTHR43155">
    <property type="entry name" value="CYCLIC DI-GMP PHOSPHODIESTERASE PA4108-RELATED"/>
    <property type="match status" value="1"/>
</dbReference>
<dbReference type="InterPro" id="IPR006675">
    <property type="entry name" value="HDIG_dom"/>
</dbReference>
<dbReference type="Pfam" id="PF13487">
    <property type="entry name" value="HD_5"/>
    <property type="match status" value="1"/>
</dbReference>
<dbReference type="Gene3D" id="3.30.450.20">
    <property type="entry name" value="PAS domain"/>
    <property type="match status" value="1"/>
</dbReference>
<dbReference type="CDD" id="cd00077">
    <property type="entry name" value="HDc"/>
    <property type="match status" value="1"/>
</dbReference>
<dbReference type="Proteomes" id="UP000199701">
    <property type="component" value="Unassembled WGS sequence"/>
</dbReference>
<dbReference type="InterPro" id="IPR037522">
    <property type="entry name" value="HD_GYP_dom"/>
</dbReference>
<dbReference type="Gene3D" id="1.10.3210.10">
    <property type="entry name" value="Hypothetical protein af1432"/>
    <property type="match status" value="1"/>
</dbReference>
<name>A0A1I0QZ78_9FIRM</name>
<sequence>MKIALKEMLNVKTLTQLLNDFYGSFKISILIEDINGEVIALADEYTNSDIIITSNTSTKIPLYINNITVANIVYKKFMENELNDEDINYIINNLVNLINGFIKNYKVQIKMTNQVNKYTEFISFITQGIIILKALGDRIHIDTDYYIVEVNDAFEILTSVKKEVLLGEKLSNVESKLNKSSNSIKMIINCGVKKTFEYYCKGNNKLLDFQICNISEDEVAIIISDVTKKYEDKLHLNYKHIMETVIAIGNIVEKRDLYTSRHQKKVAYLASEIAKEIGLSKEQVESIYISGLLHDIGKMGIPSEILTKPDKLSDLEFEIIKSHVNIAYDILSKIEFPWPVSKIVLQHHEKLNGMGYPNGLKDEEILLEAKILSVADVVDAITSHRPYRPSLGMAYALKEITNYSGVYYEPKVVEAFVRVCSKDNWDVMENDAYIDATINIFKTTNTKEN</sequence>
<dbReference type="PROSITE" id="PS51832">
    <property type="entry name" value="HD_GYP"/>
    <property type="match status" value="1"/>
</dbReference>
<dbReference type="InterPro" id="IPR003607">
    <property type="entry name" value="HD/PDEase_dom"/>
</dbReference>
<dbReference type="SMART" id="SM00471">
    <property type="entry name" value="HDc"/>
    <property type="match status" value="1"/>
</dbReference>
<reference evidence="2 3" key="1">
    <citation type="submission" date="2016-10" db="EMBL/GenBank/DDBJ databases">
        <authorList>
            <person name="de Groot N.N."/>
        </authorList>
    </citation>
    <scope>NUCLEOTIDE SEQUENCE [LARGE SCALE GENOMIC DNA]</scope>
    <source>
        <strain evidence="2 3">DSM 9179</strain>
    </source>
</reference>
<keyword evidence="3" id="KW-1185">Reference proteome</keyword>
<evidence type="ECO:0000313" key="3">
    <source>
        <dbReference type="Proteomes" id="UP000199701"/>
    </source>
</evidence>